<proteinExistence type="predicted"/>
<evidence type="ECO:0000256" key="1">
    <source>
        <dbReference type="SAM" id="MobiDB-lite"/>
    </source>
</evidence>
<reference evidence="3 4" key="1">
    <citation type="submission" date="2024-04" db="EMBL/GenBank/DDBJ databases">
        <authorList>
            <person name="Fracassetti M."/>
        </authorList>
    </citation>
    <scope>NUCLEOTIDE SEQUENCE [LARGE SCALE GENOMIC DNA]</scope>
</reference>
<evidence type="ECO:0000313" key="3">
    <source>
        <dbReference type="EMBL" id="CAL1371828.1"/>
    </source>
</evidence>
<dbReference type="SUPFAM" id="SSF56672">
    <property type="entry name" value="DNA/RNA polymerases"/>
    <property type="match status" value="1"/>
</dbReference>
<dbReference type="InterPro" id="IPR043502">
    <property type="entry name" value="DNA/RNA_pol_sf"/>
</dbReference>
<dbReference type="InterPro" id="IPR013103">
    <property type="entry name" value="RVT_2"/>
</dbReference>
<dbReference type="PANTHER" id="PTHR11439:SF511">
    <property type="match status" value="1"/>
</dbReference>
<feature type="domain" description="Reverse transcriptase Ty1/copia-type" evidence="2">
    <location>
        <begin position="179"/>
        <end position="421"/>
    </location>
</feature>
<protein>
    <recommendedName>
        <fullName evidence="2">Reverse transcriptase Ty1/copia-type domain-containing protein</fullName>
    </recommendedName>
</protein>
<gene>
    <name evidence="3" type="ORF">LTRI10_LOCUS13870</name>
</gene>
<feature type="region of interest" description="Disordered" evidence="1">
    <location>
        <begin position="1"/>
        <end position="33"/>
    </location>
</feature>
<dbReference type="Proteomes" id="UP001497516">
    <property type="component" value="Chromosome 2"/>
</dbReference>
<name>A0AAV2DD67_9ROSI</name>
<feature type="region of interest" description="Disordered" evidence="1">
    <location>
        <begin position="56"/>
        <end position="83"/>
    </location>
</feature>
<evidence type="ECO:0000313" key="4">
    <source>
        <dbReference type="Proteomes" id="UP001497516"/>
    </source>
</evidence>
<sequence>MKDSISRDLLPTFKDDEELVEKRPIQADHDEDDEVDFVASDMGEEEPELHGVHGEVLFPHDGDDSGGQEPTLDETQAGGVTTANAQLEVQVLRRSDRIRRPPPGLMEAYDVELHGQPRDETITTYPMSNHVNYDQFSPSHRAYFAAITKETEPKSFAEAVKHACWREAMQKEIAALVANGTWTLESLTSGLKAIGAKWVYKIKYRADGSVERYKARLVAKGFTQLEGVDFHDTYAPVAKIVTVRVLLSVAVKRGWDLHQLDVNNAFLYGDLEEEVYMQIPQGFGSPGDNRVCRLRKSIYGLKQASRNWYHKFTASLSELGFKPSRADHSLLIYRRGDAFMEALIYVDDVILTGNDTVFINHVKKFLDERFSIKDLGSLKYFLGIEVARLADGLVLNQRKYTLDILSDAGVTGARPSGFPMEQNHNLTRPSDDILADVKGYRRLVGRLLYLTVNRPDISYAVNILSQFVHRPGPDHVAAAVRVLRYLKNSPGQGLFFLEKGDLELTVYCDTDWAGCQATRRSTTGYYIQLGGPPVSWSTKKQKMVSRSSAEAEYRAMASTVSDVLWL</sequence>
<accession>A0AAV2DD67</accession>
<evidence type="ECO:0000259" key="2">
    <source>
        <dbReference type="Pfam" id="PF07727"/>
    </source>
</evidence>
<keyword evidence="4" id="KW-1185">Reference proteome</keyword>
<dbReference type="PANTHER" id="PTHR11439">
    <property type="entry name" value="GAG-POL-RELATED RETROTRANSPOSON"/>
    <property type="match status" value="1"/>
</dbReference>
<dbReference type="CDD" id="cd09272">
    <property type="entry name" value="RNase_HI_RT_Ty1"/>
    <property type="match status" value="1"/>
</dbReference>
<dbReference type="Pfam" id="PF07727">
    <property type="entry name" value="RVT_2"/>
    <property type="match status" value="1"/>
</dbReference>
<dbReference type="EMBL" id="OZ034815">
    <property type="protein sequence ID" value="CAL1371828.1"/>
    <property type="molecule type" value="Genomic_DNA"/>
</dbReference>
<dbReference type="AlphaFoldDB" id="A0AAV2DD67"/>
<organism evidence="3 4">
    <name type="scientific">Linum trigynum</name>
    <dbReference type="NCBI Taxonomy" id="586398"/>
    <lineage>
        <taxon>Eukaryota</taxon>
        <taxon>Viridiplantae</taxon>
        <taxon>Streptophyta</taxon>
        <taxon>Embryophyta</taxon>
        <taxon>Tracheophyta</taxon>
        <taxon>Spermatophyta</taxon>
        <taxon>Magnoliopsida</taxon>
        <taxon>eudicotyledons</taxon>
        <taxon>Gunneridae</taxon>
        <taxon>Pentapetalae</taxon>
        <taxon>rosids</taxon>
        <taxon>fabids</taxon>
        <taxon>Malpighiales</taxon>
        <taxon>Linaceae</taxon>
        <taxon>Linum</taxon>
    </lineage>
</organism>